<feature type="transmembrane region" description="Helical" evidence="6">
    <location>
        <begin position="388"/>
        <end position="408"/>
    </location>
</feature>
<keyword evidence="2" id="KW-0813">Transport</keyword>
<feature type="transmembrane region" description="Helical" evidence="6">
    <location>
        <begin position="78"/>
        <end position="97"/>
    </location>
</feature>
<dbReference type="Pfam" id="PF07690">
    <property type="entry name" value="MFS_1"/>
    <property type="match status" value="1"/>
</dbReference>
<name>A0A158KZG4_9BURK</name>
<dbReference type="RefSeq" id="WP_087649695.1">
    <property type="nucleotide sequence ID" value="NZ_FCON02000213.1"/>
</dbReference>
<feature type="transmembrane region" description="Helical" evidence="6">
    <location>
        <begin position="103"/>
        <end position="125"/>
    </location>
</feature>
<dbReference type="GO" id="GO:0016020">
    <property type="term" value="C:membrane"/>
    <property type="evidence" value="ECO:0007669"/>
    <property type="project" value="UniProtKB-SubCell"/>
</dbReference>
<proteinExistence type="predicted"/>
<dbReference type="PROSITE" id="PS50850">
    <property type="entry name" value="MFS"/>
    <property type="match status" value="1"/>
</dbReference>
<dbReference type="EMBL" id="FCON02000213">
    <property type="protein sequence ID" value="SAL86113.1"/>
    <property type="molecule type" value="Genomic_DNA"/>
</dbReference>
<keyword evidence="5 6" id="KW-0472">Membrane</keyword>
<feature type="transmembrane region" description="Helical" evidence="6">
    <location>
        <begin position="261"/>
        <end position="280"/>
    </location>
</feature>
<feature type="transmembrane region" description="Helical" evidence="6">
    <location>
        <begin position="318"/>
        <end position="341"/>
    </location>
</feature>
<dbReference type="PANTHER" id="PTHR23505:SF79">
    <property type="entry name" value="PROTEIN SPINSTER"/>
    <property type="match status" value="1"/>
</dbReference>
<dbReference type="InterPro" id="IPR020846">
    <property type="entry name" value="MFS_dom"/>
</dbReference>
<feature type="transmembrane region" description="Helical" evidence="6">
    <location>
        <begin position="166"/>
        <end position="185"/>
    </location>
</feature>
<comment type="caution">
    <text evidence="8">The sequence shown here is derived from an EMBL/GenBank/DDBJ whole genome shotgun (WGS) entry which is preliminary data.</text>
</comment>
<gene>
    <name evidence="8" type="ORF">AWB68_07913</name>
</gene>
<dbReference type="InterPro" id="IPR011701">
    <property type="entry name" value="MFS"/>
</dbReference>
<feature type="transmembrane region" description="Helical" evidence="6">
    <location>
        <begin position="137"/>
        <end position="160"/>
    </location>
</feature>
<evidence type="ECO:0000256" key="6">
    <source>
        <dbReference type="SAM" id="Phobius"/>
    </source>
</evidence>
<comment type="subcellular location">
    <subcellularLocation>
        <location evidence="1">Membrane</location>
        <topology evidence="1">Multi-pass membrane protein</topology>
    </subcellularLocation>
</comment>
<evidence type="ECO:0000259" key="7">
    <source>
        <dbReference type="PROSITE" id="PS50850"/>
    </source>
</evidence>
<evidence type="ECO:0000256" key="1">
    <source>
        <dbReference type="ARBA" id="ARBA00004141"/>
    </source>
</evidence>
<evidence type="ECO:0000256" key="2">
    <source>
        <dbReference type="ARBA" id="ARBA00022448"/>
    </source>
</evidence>
<keyword evidence="4 6" id="KW-1133">Transmembrane helix</keyword>
<feature type="transmembrane region" description="Helical" evidence="6">
    <location>
        <begin position="353"/>
        <end position="376"/>
    </location>
</feature>
<sequence length="432" mass="46014">MTSWKKSPAAVLITLIVLSVMAQIDRNMLLGFSPQITRDLMLTNGQYGFLVGAVWVLSFGVMAVFLGSLADRFSRPRVIAAGMLIWSVCTAASGHAHNFEQMALARFFVATGEAALVPAAVALLVELFSEQRRGTAIGIFFIGIPVGTGLSFLLAGHLGASLGWRSTYTVLGIVGVVMALPLAFLREERGQGREQNATPQRGEPFVAQMRAMLRVVGQNHALLLALVGFVLFHMVYASFAFTQLWMVRERGFDAASIAKTIGALQIVFGILGGLVGGVLSDRLAKRFAGGRASFMVLLIALCAPFMIAYRFVPAGSPLFYVGMCAGFFLPLALYGPSMTLLQALVPANMRATLTGFSMLLLNLFAIGGGSVAVGMASDSLMKLGSTHALTIVLLATDILTLSSGLLFWHLARKVRQGRVALDLSGGPAVQAH</sequence>
<dbReference type="InterPro" id="IPR036259">
    <property type="entry name" value="MFS_trans_sf"/>
</dbReference>
<evidence type="ECO:0000256" key="4">
    <source>
        <dbReference type="ARBA" id="ARBA00022989"/>
    </source>
</evidence>
<dbReference type="AlphaFoldDB" id="A0A158KZG4"/>
<dbReference type="Gene3D" id="1.20.1250.20">
    <property type="entry name" value="MFS general substrate transporter like domains"/>
    <property type="match status" value="2"/>
</dbReference>
<keyword evidence="3 6" id="KW-0812">Transmembrane</keyword>
<organism evidence="8 9">
    <name type="scientific">Caballeronia choica</name>
    <dbReference type="NCBI Taxonomy" id="326476"/>
    <lineage>
        <taxon>Bacteria</taxon>
        <taxon>Pseudomonadati</taxon>
        <taxon>Pseudomonadota</taxon>
        <taxon>Betaproteobacteria</taxon>
        <taxon>Burkholderiales</taxon>
        <taxon>Burkholderiaceae</taxon>
        <taxon>Caballeronia</taxon>
    </lineage>
</organism>
<dbReference type="SUPFAM" id="SSF103473">
    <property type="entry name" value="MFS general substrate transporter"/>
    <property type="match status" value="1"/>
</dbReference>
<dbReference type="PANTHER" id="PTHR23505">
    <property type="entry name" value="SPINSTER"/>
    <property type="match status" value="1"/>
</dbReference>
<feature type="transmembrane region" description="Helical" evidence="6">
    <location>
        <begin position="221"/>
        <end position="241"/>
    </location>
</feature>
<reference evidence="8" key="1">
    <citation type="submission" date="2016-01" db="EMBL/GenBank/DDBJ databases">
        <authorList>
            <person name="Peeters C."/>
        </authorList>
    </citation>
    <scope>NUCLEOTIDE SEQUENCE [LARGE SCALE GENOMIC DNA]</scope>
    <source>
        <strain evidence="8">LMG 22940</strain>
    </source>
</reference>
<feature type="transmembrane region" description="Helical" evidence="6">
    <location>
        <begin position="292"/>
        <end position="312"/>
    </location>
</feature>
<protein>
    <submittedName>
        <fullName evidence="8">Major facilitator transporter</fullName>
    </submittedName>
</protein>
<dbReference type="OrthoDB" id="6057322at2"/>
<feature type="transmembrane region" description="Helical" evidence="6">
    <location>
        <begin position="46"/>
        <end position="66"/>
    </location>
</feature>
<evidence type="ECO:0000313" key="8">
    <source>
        <dbReference type="EMBL" id="SAL86113.1"/>
    </source>
</evidence>
<evidence type="ECO:0000256" key="5">
    <source>
        <dbReference type="ARBA" id="ARBA00023136"/>
    </source>
</evidence>
<keyword evidence="9" id="KW-1185">Reference proteome</keyword>
<evidence type="ECO:0000256" key="3">
    <source>
        <dbReference type="ARBA" id="ARBA00022692"/>
    </source>
</evidence>
<dbReference type="InterPro" id="IPR044770">
    <property type="entry name" value="MFS_spinster-like"/>
</dbReference>
<evidence type="ECO:0000313" key="9">
    <source>
        <dbReference type="Proteomes" id="UP000054770"/>
    </source>
</evidence>
<dbReference type="GO" id="GO:0022857">
    <property type="term" value="F:transmembrane transporter activity"/>
    <property type="evidence" value="ECO:0007669"/>
    <property type="project" value="InterPro"/>
</dbReference>
<dbReference type="Proteomes" id="UP000054770">
    <property type="component" value="Unassembled WGS sequence"/>
</dbReference>
<feature type="domain" description="Major facilitator superfamily (MFS) profile" evidence="7">
    <location>
        <begin position="11"/>
        <end position="415"/>
    </location>
</feature>
<accession>A0A158KZG4</accession>